<organism evidence="1 2">
    <name type="scientific">Actinomadura rudentiformis</name>
    <dbReference type="NCBI Taxonomy" id="359158"/>
    <lineage>
        <taxon>Bacteria</taxon>
        <taxon>Bacillati</taxon>
        <taxon>Actinomycetota</taxon>
        <taxon>Actinomycetes</taxon>
        <taxon>Streptosporangiales</taxon>
        <taxon>Thermomonosporaceae</taxon>
        <taxon>Actinomadura</taxon>
    </lineage>
</organism>
<comment type="caution">
    <text evidence="1">The sequence shown here is derived from an EMBL/GenBank/DDBJ whole genome shotgun (WGS) entry which is preliminary data.</text>
</comment>
<dbReference type="RefSeq" id="WP_151557459.1">
    <property type="nucleotide sequence ID" value="NZ_WBMT01000001.1"/>
</dbReference>
<reference evidence="1 2" key="1">
    <citation type="submission" date="2019-09" db="EMBL/GenBank/DDBJ databases">
        <title>Actinomadura physcomitrii sp. nov., a novel actinomycete isolated from moss [Physcomitrium sphaericum (Ludw) Fuernr].</title>
        <authorList>
            <person name="Zhuang X."/>
            <person name="Liu C."/>
        </authorList>
    </citation>
    <scope>NUCLEOTIDE SEQUENCE [LARGE SCALE GENOMIC DNA]</scope>
    <source>
        <strain evidence="1 2">HMC1</strain>
    </source>
</reference>
<sequence length="75" mass="8253">MSTPTGDNDFLHELEAEVETELTLAEASRPEETTGLPPTQWLFDPLDAEREEIGLRGILSASKALEKEARPDESA</sequence>
<dbReference type="AlphaFoldDB" id="A0A6H9YVF7"/>
<accession>A0A6H9YVF7</accession>
<dbReference type="Proteomes" id="UP000468735">
    <property type="component" value="Unassembled WGS sequence"/>
</dbReference>
<evidence type="ECO:0000313" key="1">
    <source>
        <dbReference type="EMBL" id="KAB2352541.1"/>
    </source>
</evidence>
<dbReference type="OrthoDB" id="3392539at2"/>
<gene>
    <name evidence="1" type="ORF">F8566_02360</name>
</gene>
<proteinExistence type="predicted"/>
<name>A0A6H9YVF7_9ACTN</name>
<evidence type="ECO:0000313" key="2">
    <source>
        <dbReference type="Proteomes" id="UP000468735"/>
    </source>
</evidence>
<keyword evidence="2" id="KW-1185">Reference proteome</keyword>
<protein>
    <submittedName>
        <fullName evidence="1">Uncharacterized protein</fullName>
    </submittedName>
</protein>
<dbReference type="EMBL" id="WBMT01000001">
    <property type="protein sequence ID" value="KAB2352541.1"/>
    <property type="molecule type" value="Genomic_DNA"/>
</dbReference>